<evidence type="ECO:0000313" key="2">
    <source>
        <dbReference type="Proteomes" id="UP001163324"/>
    </source>
</evidence>
<protein>
    <submittedName>
        <fullName evidence="1">Uncharacterized protein</fullName>
    </submittedName>
</protein>
<proteinExistence type="predicted"/>
<sequence>MSTAGSSQKRSPQTPGPTPPPKVRFASANDYYSDSSDQASTATSATGATGATANKPPAPTHYKSVPPGFTGVASADDVLGTVQPTEHPALGPQPGTPGAGPGWYFSSDPCRSASSVSAYSQPAAHVCTAGHVHGHNHNPPVVPQPGTFYPLHHHHYHHPVQANDNASRTMAGEYTRLNPQRPAPVSYYPQIPDTSNGPMTHLYVPRFDPGTAPGQRPAGTAAAPPPHYTIAHPGGLNIPVPPFATVNMTQQNRPIGVQVGGQHPAFPGHYNPNHPPQWVHGTQPGHYVINQPQQAGVPINVIHHGHHGQPNPGGVLYHGCGTVPGPHQPVNIGAPPVGPVPTGTGPPNGYGGTGQEETIRQLNFAYNNRLFEPQDFKPADEDPGRFYYVREVDGNWTQRSRFSIDHIDNVRWYVTDEGWFYAVRLPD</sequence>
<gene>
    <name evidence="1" type="ORF">N3K66_008187</name>
</gene>
<keyword evidence="2" id="KW-1185">Reference proteome</keyword>
<organism evidence="1 2">
    <name type="scientific">Trichothecium roseum</name>
    <dbReference type="NCBI Taxonomy" id="47278"/>
    <lineage>
        <taxon>Eukaryota</taxon>
        <taxon>Fungi</taxon>
        <taxon>Dikarya</taxon>
        <taxon>Ascomycota</taxon>
        <taxon>Pezizomycotina</taxon>
        <taxon>Sordariomycetes</taxon>
        <taxon>Hypocreomycetidae</taxon>
        <taxon>Hypocreales</taxon>
        <taxon>Hypocreales incertae sedis</taxon>
        <taxon>Trichothecium</taxon>
    </lineage>
</organism>
<dbReference type="Proteomes" id="UP001163324">
    <property type="component" value="Chromosome 8"/>
</dbReference>
<comment type="caution">
    <text evidence="1">The sequence shown here is derived from an EMBL/GenBank/DDBJ whole genome shotgun (WGS) entry which is preliminary data.</text>
</comment>
<accession>A0ACC0UTX0</accession>
<dbReference type="EMBL" id="CM047947">
    <property type="protein sequence ID" value="KAI9897165.1"/>
    <property type="molecule type" value="Genomic_DNA"/>
</dbReference>
<evidence type="ECO:0000313" key="1">
    <source>
        <dbReference type="EMBL" id="KAI9897165.1"/>
    </source>
</evidence>
<name>A0ACC0UTX0_9HYPO</name>
<reference evidence="1" key="1">
    <citation type="submission" date="2022-10" db="EMBL/GenBank/DDBJ databases">
        <title>Complete Genome of Trichothecium roseum strain YXFP-22015, a Plant Pathogen Isolated from Citrus.</title>
        <authorList>
            <person name="Wang Y."/>
            <person name="Zhu L."/>
        </authorList>
    </citation>
    <scope>NUCLEOTIDE SEQUENCE</scope>
    <source>
        <strain evidence="1">YXFP-22015</strain>
    </source>
</reference>